<feature type="domain" description="SH3b" evidence="2">
    <location>
        <begin position="374"/>
        <end position="437"/>
    </location>
</feature>
<evidence type="ECO:0000256" key="1">
    <source>
        <dbReference type="SAM" id="MobiDB-lite"/>
    </source>
</evidence>
<organism evidence="3 4">
    <name type="scientific">Cellulosimicrobium funkei</name>
    <dbReference type="NCBI Taxonomy" id="264251"/>
    <lineage>
        <taxon>Bacteria</taxon>
        <taxon>Bacillati</taxon>
        <taxon>Actinomycetota</taxon>
        <taxon>Actinomycetes</taxon>
        <taxon>Micrococcales</taxon>
        <taxon>Promicromonosporaceae</taxon>
        <taxon>Cellulosimicrobium</taxon>
    </lineage>
</organism>
<dbReference type="Gene3D" id="2.30.30.40">
    <property type="entry name" value="SH3 Domains"/>
    <property type="match status" value="3"/>
</dbReference>
<dbReference type="InterPro" id="IPR003646">
    <property type="entry name" value="SH3-like_bac-type"/>
</dbReference>
<dbReference type="SMART" id="SM00287">
    <property type="entry name" value="SH3b"/>
    <property type="match status" value="3"/>
</dbReference>
<dbReference type="AlphaFoldDB" id="A0A4Y8R4B9"/>
<evidence type="ECO:0000313" key="4">
    <source>
        <dbReference type="Proteomes" id="UP000298003"/>
    </source>
</evidence>
<sequence>MSDLFRGQQMVRNARRWSGVAGVAMATALATGLGGLLVAPSASAAGAVVAPLGARTYSVSSYYGPRCMPVAGASAWHLGQDLGAASGTRINAIADGTVLRAGSVTGFGQWVVLRHTIGGRTVSSVYGHVIDGDKYVKAGQTVKAGQRIADVGSSGLSTSPHLHLEVWNGTYGSGASHTDPLAYLTGQGVDLGRDATRVAARSTATSCTYYTNAVVDLRAGAATGSAVVARIPHGATVVGAPGDESGSWRRVTSGQATGWVPAASIGPTRPAPIGTPPAPQPPASQPPAPQPSALQQATRYVTAASLNLRASATRASAVVARLPKGTTLSVVTTSGGWLKVTANGRTGWVSAQYTSTGAPSAPATPTPAPVTPQAGTSYVTASSLNLRASASTSSKVVARLGRGTVVTHVGTASKGWLKVTAGGRTGFVSTAYLSAQKPR</sequence>
<comment type="caution">
    <text evidence="3">The sequence shown here is derived from an EMBL/GenBank/DDBJ whole genome shotgun (WGS) entry which is preliminary data.</text>
</comment>
<dbReference type="EMBL" id="SOZH01000004">
    <property type="protein sequence ID" value="TFF12583.1"/>
    <property type="molecule type" value="Genomic_DNA"/>
</dbReference>
<evidence type="ECO:0000313" key="3">
    <source>
        <dbReference type="EMBL" id="TFF12583.1"/>
    </source>
</evidence>
<dbReference type="InterPro" id="IPR052354">
    <property type="entry name" value="Cell_Wall_Dynamics_Protein"/>
</dbReference>
<reference evidence="3 4" key="1">
    <citation type="submission" date="2019-03" db="EMBL/GenBank/DDBJ databases">
        <title>Cellulosimicrobium funkei JCM14302 Assembly.</title>
        <authorList>
            <person name="Dou T."/>
        </authorList>
    </citation>
    <scope>NUCLEOTIDE SEQUENCE [LARGE SCALE GENOMIC DNA]</scope>
    <source>
        <strain evidence="3 4">JCM 14302</strain>
    </source>
</reference>
<name>A0A4Y8R4B9_9MICO</name>
<dbReference type="Proteomes" id="UP000298003">
    <property type="component" value="Unassembled WGS sequence"/>
</dbReference>
<gene>
    <name evidence="3" type="ORF">E1O70_06815</name>
</gene>
<dbReference type="CDD" id="cd12797">
    <property type="entry name" value="M23_peptidase"/>
    <property type="match status" value="1"/>
</dbReference>
<accession>A0A4Y8R4B9</accession>
<dbReference type="InterPro" id="IPR011055">
    <property type="entry name" value="Dup_hybrid_motif"/>
</dbReference>
<feature type="domain" description="SH3b" evidence="2">
    <location>
        <begin position="296"/>
        <end position="358"/>
    </location>
</feature>
<dbReference type="SUPFAM" id="SSF51261">
    <property type="entry name" value="Duplicated hybrid motif"/>
    <property type="match status" value="1"/>
</dbReference>
<dbReference type="InterPro" id="IPR016047">
    <property type="entry name" value="M23ase_b-sheet_dom"/>
</dbReference>
<dbReference type="Pfam" id="PF01551">
    <property type="entry name" value="Peptidase_M23"/>
    <property type="match status" value="1"/>
</dbReference>
<evidence type="ECO:0000259" key="2">
    <source>
        <dbReference type="PROSITE" id="PS51781"/>
    </source>
</evidence>
<feature type="compositionally biased region" description="Pro residues" evidence="1">
    <location>
        <begin position="269"/>
        <end position="290"/>
    </location>
</feature>
<dbReference type="PANTHER" id="PTHR34408">
    <property type="entry name" value="FAMILY PROTEIN, PUTATIVE-RELATED"/>
    <property type="match status" value="1"/>
</dbReference>
<protein>
    <recommendedName>
        <fullName evidence="2">SH3b domain-containing protein</fullName>
    </recommendedName>
</protein>
<dbReference type="Pfam" id="PF08239">
    <property type="entry name" value="SH3_3"/>
    <property type="match status" value="2"/>
</dbReference>
<keyword evidence="4" id="KW-1185">Reference proteome</keyword>
<feature type="region of interest" description="Disordered" evidence="1">
    <location>
        <begin position="259"/>
        <end position="296"/>
    </location>
</feature>
<dbReference type="Gene3D" id="2.70.70.10">
    <property type="entry name" value="Glucose Permease (Domain IIA)"/>
    <property type="match status" value="1"/>
</dbReference>
<proteinExistence type="predicted"/>
<dbReference type="PROSITE" id="PS51781">
    <property type="entry name" value="SH3B"/>
    <property type="match status" value="2"/>
</dbReference>
<dbReference type="PANTHER" id="PTHR34408:SF1">
    <property type="entry name" value="GLYCOSYL HYDROLASE FAMILY 19 DOMAIN-CONTAINING PROTEIN HI_1415"/>
    <property type="match status" value="1"/>
</dbReference>